<dbReference type="OrthoDB" id="9795964at2"/>
<dbReference type="STRING" id="246195.DNO_0534"/>
<keyword evidence="3" id="KW-0574">Periplasm</keyword>
<sequence>MRLIFLVLMLWIMPIYAQNKIQDEISLSADQGEYDAEKGIATYTGHVAIAQANMKLTGDKVVVHFDKGAVTKIEAWGRRVTFHYQPNNEPAITGQGDFMVYVIHTATVEIEGDASVMQGDNETKAERLTYQLKQQRLRGKRIQMTLNPKTK</sequence>
<dbReference type="EMBL" id="CP000513">
    <property type="protein sequence ID" value="ABQ13738.1"/>
    <property type="molecule type" value="Genomic_DNA"/>
</dbReference>
<dbReference type="NCBIfam" id="TIGR03002">
    <property type="entry name" value="outer_YhbN_LptA"/>
    <property type="match status" value="1"/>
</dbReference>
<gene>
    <name evidence="5" type="ordered locus">DNO_0534</name>
</gene>
<evidence type="ECO:0000256" key="2">
    <source>
        <dbReference type="ARBA" id="ARBA00022729"/>
    </source>
</evidence>
<name>A5EVL3_DICNV</name>
<dbReference type="SMR" id="A5EVL3"/>
<dbReference type="GO" id="GO:0017089">
    <property type="term" value="F:glycolipid transfer activity"/>
    <property type="evidence" value="ECO:0007669"/>
    <property type="project" value="TreeGrafter"/>
</dbReference>
<evidence type="ECO:0000313" key="5">
    <source>
        <dbReference type="EMBL" id="ABQ13738.1"/>
    </source>
</evidence>
<dbReference type="Pfam" id="PF03968">
    <property type="entry name" value="LptD_N"/>
    <property type="match status" value="1"/>
</dbReference>
<dbReference type="PANTHER" id="PTHR36504">
    <property type="entry name" value="LIPOPOLYSACCHARIDE EXPORT SYSTEM PROTEIN LPTA"/>
    <property type="match status" value="1"/>
</dbReference>
<reference evidence="5 6" key="1">
    <citation type="journal article" date="2007" name="Nat. Biotechnol.">
        <title>Genome sequence and identification of candidate vaccine antigens from the animal pathogen Dichelobacter nodosus.</title>
        <authorList>
            <person name="Myers G.S."/>
            <person name="Parker D."/>
            <person name="Al-Hasani K."/>
            <person name="Kennan R.M."/>
            <person name="Seemann T."/>
            <person name="Ren Q."/>
            <person name="Badger J.H."/>
            <person name="Selengut J.D."/>
            <person name="Deboy R.T."/>
            <person name="Tettelin H."/>
            <person name="Boyce J.D."/>
            <person name="McCarl V.P."/>
            <person name="Han X."/>
            <person name="Nelson W.C."/>
            <person name="Madupu R."/>
            <person name="Mohamoud Y."/>
            <person name="Holley T."/>
            <person name="Fedorova N."/>
            <person name="Khouri H."/>
            <person name="Bottomley S.P."/>
            <person name="Whittington R.J."/>
            <person name="Adler B."/>
            <person name="Songer J.G."/>
            <person name="Rood J.I."/>
            <person name="Paulsen I.T."/>
        </authorList>
    </citation>
    <scope>NUCLEOTIDE SEQUENCE [LARGE SCALE GENOMIC DNA]</scope>
    <source>
        <strain evidence="5 6">VCS1703A</strain>
    </source>
</reference>
<keyword evidence="2" id="KW-0732">Signal</keyword>
<dbReference type="InterPro" id="IPR052037">
    <property type="entry name" value="LPS_export_LptA"/>
</dbReference>
<dbReference type="PANTHER" id="PTHR36504:SF1">
    <property type="entry name" value="LIPOPOLYSACCHARIDE EXPORT SYSTEM PROTEIN LPTA"/>
    <property type="match status" value="1"/>
</dbReference>
<dbReference type="InterPro" id="IPR005653">
    <property type="entry name" value="OstA-like_N"/>
</dbReference>
<keyword evidence="6" id="KW-1185">Reference proteome</keyword>
<dbReference type="GO" id="GO:0015920">
    <property type="term" value="P:lipopolysaccharide transport"/>
    <property type="evidence" value="ECO:0007669"/>
    <property type="project" value="InterPro"/>
</dbReference>
<proteinExistence type="predicted"/>
<dbReference type="Proteomes" id="UP000000248">
    <property type="component" value="Chromosome"/>
</dbReference>
<evidence type="ECO:0000313" key="6">
    <source>
        <dbReference type="Proteomes" id="UP000000248"/>
    </source>
</evidence>
<evidence type="ECO:0000256" key="1">
    <source>
        <dbReference type="ARBA" id="ARBA00022448"/>
    </source>
</evidence>
<dbReference type="HOGENOM" id="CLU_095993_4_1_6"/>
<dbReference type="GO" id="GO:0001530">
    <property type="term" value="F:lipopolysaccharide binding"/>
    <property type="evidence" value="ECO:0007669"/>
    <property type="project" value="InterPro"/>
</dbReference>
<evidence type="ECO:0000259" key="4">
    <source>
        <dbReference type="Pfam" id="PF03968"/>
    </source>
</evidence>
<protein>
    <submittedName>
        <fullName evidence="5">OstA-like family protein</fullName>
    </submittedName>
</protein>
<dbReference type="GO" id="GO:0009279">
    <property type="term" value="C:cell outer membrane"/>
    <property type="evidence" value="ECO:0007669"/>
    <property type="project" value="TreeGrafter"/>
</dbReference>
<dbReference type="KEGG" id="dno:DNO_0534"/>
<organism evidence="5 6">
    <name type="scientific">Dichelobacter nodosus (strain VCS1703A)</name>
    <dbReference type="NCBI Taxonomy" id="246195"/>
    <lineage>
        <taxon>Bacteria</taxon>
        <taxon>Pseudomonadati</taxon>
        <taxon>Pseudomonadota</taxon>
        <taxon>Gammaproteobacteria</taxon>
        <taxon>Cardiobacteriales</taxon>
        <taxon>Cardiobacteriaceae</taxon>
        <taxon>Dichelobacter</taxon>
    </lineage>
</organism>
<evidence type="ECO:0000256" key="3">
    <source>
        <dbReference type="ARBA" id="ARBA00022764"/>
    </source>
</evidence>
<dbReference type="AlphaFoldDB" id="A5EVL3"/>
<feature type="domain" description="Organic solvent tolerance-like N-terminal" evidence="4">
    <location>
        <begin position="28"/>
        <end position="135"/>
    </location>
</feature>
<keyword evidence="1" id="KW-0813">Transport</keyword>
<dbReference type="InterPro" id="IPR014340">
    <property type="entry name" value="LptA"/>
</dbReference>
<dbReference type="Gene3D" id="2.60.450.10">
    <property type="entry name" value="Lipopolysaccharide (LPS) transport protein A like domain"/>
    <property type="match status" value="1"/>
</dbReference>
<dbReference type="GO" id="GO:0030288">
    <property type="term" value="C:outer membrane-bounded periplasmic space"/>
    <property type="evidence" value="ECO:0007669"/>
    <property type="project" value="TreeGrafter"/>
</dbReference>
<accession>A5EVL3</accession>
<dbReference type="eggNOG" id="COG1934">
    <property type="taxonomic scope" value="Bacteria"/>
</dbReference>